<comment type="similarity">
    <text evidence="1">Belongs to the UPF0166 family.</text>
</comment>
<accession>A0A4U8Z3J0</accession>
<evidence type="ECO:0000313" key="2">
    <source>
        <dbReference type="EMBL" id="VFU09898.1"/>
    </source>
</evidence>
<dbReference type="PANTHER" id="PTHR35983">
    <property type="entry name" value="UPF0166 PROTEIN TM_0021"/>
    <property type="match status" value="1"/>
</dbReference>
<protein>
    <submittedName>
        <fullName evidence="2">Uncharacterized protein</fullName>
    </submittedName>
</protein>
<dbReference type="Pfam" id="PF02641">
    <property type="entry name" value="DUF190"/>
    <property type="match status" value="1"/>
</dbReference>
<evidence type="ECO:0000256" key="1">
    <source>
        <dbReference type="ARBA" id="ARBA00010554"/>
    </source>
</evidence>
<organism evidence="2 3">
    <name type="scientific">Methylocella tundrae</name>
    <dbReference type="NCBI Taxonomy" id="227605"/>
    <lineage>
        <taxon>Bacteria</taxon>
        <taxon>Pseudomonadati</taxon>
        <taxon>Pseudomonadota</taxon>
        <taxon>Alphaproteobacteria</taxon>
        <taxon>Hyphomicrobiales</taxon>
        <taxon>Beijerinckiaceae</taxon>
        <taxon>Methylocella</taxon>
    </lineage>
</organism>
<dbReference type="Gene3D" id="3.30.70.120">
    <property type="match status" value="1"/>
</dbReference>
<evidence type="ECO:0000313" key="3">
    <source>
        <dbReference type="Proteomes" id="UP000294360"/>
    </source>
</evidence>
<dbReference type="KEGG" id="mtun:MTUNDRAET4_3011"/>
<sequence length="116" mass="12690">MRSPVEAVLLRVFVTENDHFHGRPLADAIFMKALERKMAGATVLPGPEGFGHGRRIHSEINVDAAPCSPLIVEIVDTREKIDQFLPEVDEMVETGLVTLEIVRAISFSPDGALAGR</sequence>
<gene>
    <name evidence="2" type="ORF">MTUNDRAET4_3011</name>
</gene>
<dbReference type="AlphaFoldDB" id="A0A4U8Z3J0"/>
<dbReference type="PANTHER" id="PTHR35983:SF1">
    <property type="entry name" value="UPF0166 PROTEIN TM_0021"/>
    <property type="match status" value="1"/>
</dbReference>
<dbReference type="InterPro" id="IPR015867">
    <property type="entry name" value="N-reg_PII/ATP_PRibTrfase_C"/>
</dbReference>
<dbReference type="EMBL" id="LR536450">
    <property type="protein sequence ID" value="VFU09898.1"/>
    <property type="molecule type" value="Genomic_DNA"/>
</dbReference>
<dbReference type="SUPFAM" id="SSF54913">
    <property type="entry name" value="GlnB-like"/>
    <property type="match status" value="1"/>
</dbReference>
<reference evidence="2 3" key="1">
    <citation type="submission" date="2019-03" db="EMBL/GenBank/DDBJ databases">
        <authorList>
            <person name="Kox A.R. M."/>
        </authorList>
    </citation>
    <scope>NUCLEOTIDE SEQUENCE [LARGE SCALE GENOMIC DNA]</scope>
    <source>
        <strain evidence="2">MTUNDRAET4 annotated genome</strain>
    </source>
</reference>
<dbReference type="InterPro" id="IPR011322">
    <property type="entry name" value="N-reg_PII-like_a/b"/>
</dbReference>
<dbReference type="RefSeq" id="WP_134490432.1">
    <property type="nucleotide sequence ID" value="NZ_CP139089.1"/>
</dbReference>
<proteinExistence type="inferred from homology"/>
<name>A0A4U8Z3J0_METTU</name>
<dbReference type="InterPro" id="IPR003793">
    <property type="entry name" value="UPF0166"/>
</dbReference>
<dbReference type="OrthoDB" id="9795599at2"/>
<dbReference type="Proteomes" id="UP000294360">
    <property type="component" value="Chromosome"/>
</dbReference>